<keyword evidence="5" id="KW-1185">Reference proteome</keyword>
<protein>
    <submittedName>
        <fullName evidence="3">Isochorismatase family protein</fullName>
    </submittedName>
</protein>
<dbReference type="Proteomes" id="UP000260773">
    <property type="component" value="Unassembled WGS sequence"/>
</dbReference>
<dbReference type="SUPFAM" id="SSF52499">
    <property type="entry name" value="Isochorismatase-like hydrolases"/>
    <property type="match status" value="1"/>
</dbReference>
<dbReference type="RefSeq" id="WP_015513018.1">
    <property type="nucleotide sequence ID" value="NZ_JAJCNA010000019.1"/>
</dbReference>
<evidence type="ECO:0000313" key="2">
    <source>
        <dbReference type="EMBL" id="RGB79562.1"/>
    </source>
</evidence>
<evidence type="ECO:0000313" key="4">
    <source>
        <dbReference type="Proteomes" id="UP000260773"/>
    </source>
</evidence>
<dbReference type="EMBL" id="QVFD01000005">
    <property type="protein sequence ID" value="RGC47992.1"/>
    <property type="molecule type" value="Genomic_DNA"/>
</dbReference>
<dbReference type="InterPro" id="IPR000868">
    <property type="entry name" value="Isochorismatase-like_dom"/>
</dbReference>
<evidence type="ECO:0000313" key="3">
    <source>
        <dbReference type="EMBL" id="RGC47992.1"/>
    </source>
</evidence>
<organism evidence="3 5">
    <name type="scientific">Coprococcus catus</name>
    <dbReference type="NCBI Taxonomy" id="116085"/>
    <lineage>
        <taxon>Bacteria</taxon>
        <taxon>Bacillati</taxon>
        <taxon>Bacillota</taxon>
        <taxon>Clostridia</taxon>
        <taxon>Lachnospirales</taxon>
        <taxon>Lachnospiraceae</taxon>
        <taxon>Coprococcus</taxon>
    </lineage>
</organism>
<evidence type="ECO:0000259" key="1">
    <source>
        <dbReference type="Pfam" id="PF00857"/>
    </source>
</evidence>
<dbReference type="PANTHER" id="PTHR14119">
    <property type="entry name" value="HYDROLASE"/>
    <property type="match status" value="1"/>
</dbReference>
<name>A0A3E2XNS2_9FIRM</name>
<dbReference type="EMBL" id="QVEP01000023">
    <property type="protein sequence ID" value="RGB79562.1"/>
    <property type="molecule type" value="Genomic_DNA"/>
</dbReference>
<dbReference type="AlphaFoldDB" id="A0A3E2XNS2"/>
<reference evidence="4 5" key="1">
    <citation type="submission" date="2018-08" db="EMBL/GenBank/DDBJ databases">
        <title>A genome reference for cultivated species of the human gut microbiota.</title>
        <authorList>
            <person name="Zou Y."/>
            <person name="Xue W."/>
            <person name="Luo G."/>
        </authorList>
    </citation>
    <scope>NUCLEOTIDE SEQUENCE [LARGE SCALE GENOMIC DNA]</scope>
    <source>
        <strain evidence="2 4">AF45-17</strain>
        <strain evidence="3 5">AM28-39</strain>
    </source>
</reference>
<dbReference type="Gene3D" id="3.40.50.850">
    <property type="entry name" value="Isochorismatase-like"/>
    <property type="match status" value="1"/>
</dbReference>
<gene>
    <name evidence="2" type="ORF">DW070_09945</name>
    <name evidence="3" type="ORF">DW747_07480</name>
</gene>
<accession>A0A3E2XNS2</accession>
<comment type="caution">
    <text evidence="3">The sequence shown here is derived from an EMBL/GenBank/DDBJ whole genome shotgun (WGS) entry which is preliminary data.</text>
</comment>
<dbReference type="PANTHER" id="PTHR14119:SF3">
    <property type="entry name" value="ISOCHORISMATASE DOMAIN-CONTAINING PROTEIN 2"/>
    <property type="match status" value="1"/>
</dbReference>
<dbReference type="InterPro" id="IPR036380">
    <property type="entry name" value="Isochorismatase-like_sf"/>
</dbReference>
<dbReference type="InterPro" id="IPR050993">
    <property type="entry name" value="Isochorismatase_domain"/>
</dbReference>
<dbReference type="Proteomes" id="UP000261231">
    <property type="component" value="Unassembled WGS sequence"/>
</dbReference>
<evidence type="ECO:0000313" key="5">
    <source>
        <dbReference type="Proteomes" id="UP000261231"/>
    </source>
</evidence>
<proteinExistence type="predicted"/>
<dbReference type="Pfam" id="PF00857">
    <property type="entry name" value="Isochorismatase"/>
    <property type="match status" value="1"/>
</dbReference>
<feature type="domain" description="Isochorismatase-like" evidence="1">
    <location>
        <begin position="11"/>
        <end position="157"/>
    </location>
</feature>
<sequence length="180" mass="19627">MRILPEETGAVVIDMQEKLMMAMNETKACEEKAAMLLKGLQVLSIPTVIVQQYTKGLGHTLPSLYEAAGTTEYCEKASFSCCRNKAVLDKLESMGKKNILVMGTEAHICVLQSCIDLKAAGFQPVMVVDAVASRREADKKIAIERAIQEGILVTTAEAVLFELTLDSTNPCFKAISKLVK</sequence>
<dbReference type="OrthoDB" id="9789777at2"/>